<dbReference type="AlphaFoldDB" id="A0AAP2D7C1"/>
<organism evidence="1 2">
    <name type="scientific">Dawidia soli</name>
    <dbReference type="NCBI Taxonomy" id="2782352"/>
    <lineage>
        <taxon>Bacteria</taxon>
        <taxon>Pseudomonadati</taxon>
        <taxon>Bacteroidota</taxon>
        <taxon>Cytophagia</taxon>
        <taxon>Cytophagales</taxon>
        <taxon>Chryseotaleaceae</taxon>
        <taxon>Dawidia</taxon>
    </lineage>
</organism>
<sequence length="189" mass="21435">MTHIETILRTIERELIRTYAVLDAWFDEEPGVLQYLPAGGGRCCSQMLEQLMHANGNLLSSIEMACREARTRAAEAAVAHTTDWSRYAQLEAVAQERCMHTVHTSAATQTLSHDDVRSRMRMQLGTCLEHLDVLCHGEGTLYKITLPLQEPLTLDVYQHLYFLAHFGRSHVPMLEENKAEFALLGRNLN</sequence>
<keyword evidence="2" id="KW-1185">Reference proteome</keyword>
<name>A0AAP2D7C1_9BACT</name>
<dbReference type="Proteomes" id="UP001319180">
    <property type="component" value="Unassembled WGS sequence"/>
</dbReference>
<dbReference type="EMBL" id="JAHESC010000011">
    <property type="protein sequence ID" value="MBT1686778.1"/>
    <property type="molecule type" value="Genomic_DNA"/>
</dbReference>
<accession>A0AAP2D7C1</accession>
<gene>
    <name evidence="1" type="ORF">KK078_09430</name>
</gene>
<dbReference type="RefSeq" id="WP_254090015.1">
    <property type="nucleotide sequence ID" value="NZ_JAHESC010000011.1"/>
</dbReference>
<evidence type="ECO:0000313" key="2">
    <source>
        <dbReference type="Proteomes" id="UP001319180"/>
    </source>
</evidence>
<proteinExistence type="predicted"/>
<reference evidence="1 2" key="1">
    <citation type="submission" date="2021-05" db="EMBL/GenBank/DDBJ databases">
        <title>A Polyphasic approach of four new species of the genus Ohtaekwangia: Ohtaekwangia histidinii sp. nov., Ohtaekwangia cretensis sp. nov., Ohtaekwangia indiensis sp. nov., Ohtaekwangia reichenbachii sp. nov. from diverse environment.</title>
        <authorList>
            <person name="Octaviana S."/>
        </authorList>
    </citation>
    <scope>NUCLEOTIDE SEQUENCE [LARGE SCALE GENOMIC DNA]</scope>
    <source>
        <strain evidence="1 2">PWU37</strain>
    </source>
</reference>
<protein>
    <submittedName>
        <fullName evidence="1">Uncharacterized protein</fullName>
    </submittedName>
</protein>
<comment type="caution">
    <text evidence="1">The sequence shown here is derived from an EMBL/GenBank/DDBJ whole genome shotgun (WGS) entry which is preliminary data.</text>
</comment>
<evidence type="ECO:0000313" key="1">
    <source>
        <dbReference type="EMBL" id="MBT1686778.1"/>
    </source>
</evidence>